<evidence type="ECO:0000313" key="2">
    <source>
        <dbReference type="Proteomes" id="UP001310594"/>
    </source>
</evidence>
<dbReference type="CDD" id="cd02440">
    <property type="entry name" value="AdoMet_MTases"/>
    <property type="match status" value="1"/>
</dbReference>
<dbReference type="PANTHER" id="PTHR43591:SF24">
    <property type="entry name" value="2-METHOXY-6-POLYPRENYL-1,4-BENZOQUINOL METHYLASE, MITOCHONDRIAL"/>
    <property type="match status" value="1"/>
</dbReference>
<dbReference type="Proteomes" id="UP001310594">
    <property type="component" value="Unassembled WGS sequence"/>
</dbReference>
<dbReference type="Pfam" id="PF13489">
    <property type="entry name" value="Methyltransf_23"/>
    <property type="match status" value="1"/>
</dbReference>
<organism evidence="1 2">
    <name type="scientific">Elasticomyces elasticus</name>
    <dbReference type="NCBI Taxonomy" id="574655"/>
    <lineage>
        <taxon>Eukaryota</taxon>
        <taxon>Fungi</taxon>
        <taxon>Dikarya</taxon>
        <taxon>Ascomycota</taxon>
        <taxon>Pezizomycotina</taxon>
        <taxon>Dothideomycetes</taxon>
        <taxon>Dothideomycetidae</taxon>
        <taxon>Mycosphaerellales</taxon>
        <taxon>Teratosphaeriaceae</taxon>
        <taxon>Elasticomyces</taxon>
    </lineage>
</organism>
<dbReference type="EMBL" id="JAVRQU010000001">
    <property type="protein sequence ID" value="KAK5708086.1"/>
    <property type="molecule type" value="Genomic_DNA"/>
</dbReference>
<evidence type="ECO:0000313" key="1">
    <source>
        <dbReference type="EMBL" id="KAK5708086.1"/>
    </source>
</evidence>
<gene>
    <name evidence="1" type="ORF">LTR97_000626</name>
</gene>
<dbReference type="GO" id="GO:0008168">
    <property type="term" value="F:methyltransferase activity"/>
    <property type="evidence" value="ECO:0007669"/>
    <property type="project" value="TreeGrafter"/>
</dbReference>
<reference evidence="1" key="1">
    <citation type="submission" date="2023-08" db="EMBL/GenBank/DDBJ databases">
        <title>Black Yeasts Isolated from many extreme environments.</title>
        <authorList>
            <person name="Coleine C."/>
            <person name="Stajich J.E."/>
            <person name="Selbmann L."/>
        </authorList>
    </citation>
    <scope>NUCLEOTIDE SEQUENCE</scope>
    <source>
        <strain evidence="1">CCFEE 5810</strain>
    </source>
</reference>
<evidence type="ECO:0008006" key="3">
    <source>
        <dbReference type="Google" id="ProtNLM"/>
    </source>
</evidence>
<dbReference type="SUPFAM" id="SSF53335">
    <property type="entry name" value="S-adenosyl-L-methionine-dependent methyltransferases"/>
    <property type="match status" value="1"/>
</dbReference>
<dbReference type="AlphaFoldDB" id="A0AAN7WDM1"/>
<name>A0AAN7WDM1_9PEZI</name>
<dbReference type="Gene3D" id="3.40.50.150">
    <property type="entry name" value="Vaccinia Virus protein VP39"/>
    <property type="match status" value="1"/>
</dbReference>
<sequence length="307" mass="35032">MTALAPPNNRTLTYHTNKDAAYVLPNDSPEHVRLEMQARHLLAIMGDRIIHSPVNDKSIKRALDIGCGTGVVTNYLARSYPSAEVIGLDLSPVPRLEDRPSNVHFVQGNIITDQPSSWQLDSNGAKDHSSSQRLPDEGGFDLVYSRLLLAGMTEWPLFFQKEFHLLKSGGWAEVHDLDWIWYDKQGSNISDDWAWWKDLRSAGESAGLDFSCGSAAQQRMKDAGFVDVHVKTYRWPFGGQWEKKKCWQDFGDYVSTCATELVWYMIPRMMHGVSAETIDRMRTDMTRNFEPEEGKHWLMYVTCGRKQ</sequence>
<dbReference type="InterPro" id="IPR029063">
    <property type="entry name" value="SAM-dependent_MTases_sf"/>
</dbReference>
<proteinExistence type="predicted"/>
<dbReference type="PANTHER" id="PTHR43591">
    <property type="entry name" value="METHYLTRANSFERASE"/>
    <property type="match status" value="1"/>
</dbReference>
<protein>
    <recommendedName>
        <fullName evidence="3">Methyltransferase domain-containing protein</fullName>
    </recommendedName>
</protein>
<comment type="caution">
    <text evidence="1">The sequence shown here is derived from an EMBL/GenBank/DDBJ whole genome shotgun (WGS) entry which is preliminary data.</text>
</comment>
<accession>A0AAN7WDM1</accession>